<feature type="compositionally biased region" description="Basic residues" evidence="1">
    <location>
        <begin position="1334"/>
        <end position="1343"/>
    </location>
</feature>
<keyword evidence="6" id="KW-1185">Reference proteome</keyword>
<evidence type="ECO:0000259" key="2">
    <source>
        <dbReference type="PROSITE" id="PS50104"/>
    </source>
</evidence>
<feature type="domain" description="TIR" evidence="2">
    <location>
        <begin position="869"/>
        <end position="985"/>
    </location>
</feature>
<evidence type="ECO:0000259" key="3">
    <source>
        <dbReference type="PROSITE" id="PS50105"/>
    </source>
</evidence>
<dbReference type="InterPro" id="IPR035897">
    <property type="entry name" value="Toll_tir_struct_dom_sf"/>
</dbReference>
<dbReference type="Proteomes" id="UP000663854">
    <property type="component" value="Unassembled WGS sequence"/>
</dbReference>
<dbReference type="SMART" id="SM00454">
    <property type="entry name" value="SAM"/>
    <property type="match status" value="1"/>
</dbReference>
<dbReference type="EMBL" id="CAJNOH010000112">
    <property type="protein sequence ID" value="CAF0878178.1"/>
    <property type="molecule type" value="Genomic_DNA"/>
</dbReference>
<dbReference type="Pfam" id="PF13676">
    <property type="entry name" value="TIR_2"/>
    <property type="match status" value="1"/>
</dbReference>
<dbReference type="Gene3D" id="1.10.150.50">
    <property type="entry name" value="Transcription Factor, Ets-1"/>
    <property type="match status" value="1"/>
</dbReference>
<evidence type="ECO:0008006" key="7">
    <source>
        <dbReference type="Google" id="ProtNLM"/>
    </source>
</evidence>
<feature type="region of interest" description="Disordered" evidence="1">
    <location>
        <begin position="1324"/>
        <end position="1343"/>
    </location>
</feature>
<protein>
    <recommendedName>
        <fullName evidence="7">SAM domain-containing protein</fullName>
    </recommendedName>
</protein>
<dbReference type="Pfam" id="PF00536">
    <property type="entry name" value="SAM_1"/>
    <property type="match status" value="1"/>
</dbReference>
<accession>A0A814GJH7</accession>
<organism evidence="5 6">
    <name type="scientific">Rotaria sordida</name>
    <dbReference type="NCBI Taxonomy" id="392033"/>
    <lineage>
        <taxon>Eukaryota</taxon>
        <taxon>Metazoa</taxon>
        <taxon>Spiralia</taxon>
        <taxon>Gnathifera</taxon>
        <taxon>Rotifera</taxon>
        <taxon>Eurotatoria</taxon>
        <taxon>Bdelloidea</taxon>
        <taxon>Philodinida</taxon>
        <taxon>Philodinidae</taxon>
        <taxon>Rotaria</taxon>
    </lineage>
</organism>
<dbReference type="GO" id="GO:0007165">
    <property type="term" value="P:signal transduction"/>
    <property type="evidence" value="ECO:0007669"/>
    <property type="project" value="InterPro"/>
</dbReference>
<dbReference type="EMBL" id="CAJNOL010000308">
    <property type="protein sequence ID" value="CAF0997374.1"/>
    <property type="molecule type" value="Genomic_DNA"/>
</dbReference>
<dbReference type="PROSITE" id="PS50105">
    <property type="entry name" value="SAM_DOMAIN"/>
    <property type="match status" value="1"/>
</dbReference>
<dbReference type="InterPro" id="IPR013761">
    <property type="entry name" value="SAM/pointed_sf"/>
</dbReference>
<gene>
    <name evidence="5" type="ORF">JXQ802_LOCUS13992</name>
    <name evidence="4" type="ORF">PYM288_LOCUS8403</name>
</gene>
<dbReference type="SUPFAM" id="SSF47769">
    <property type="entry name" value="SAM/Pointed domain"/>
    <property type="match status" value="1"/>
</dbReference>
<dbReference type="InterPro" id="IPR000157">
    <property type="entry name" value="TIR_dom"/>
</dbReference>
<evidence type="ECO:0000313" key="4">
    <source>
        <dbReference type="EMBL" id="CAF0878178.1"/>
    </source>
</evidence>
<proteinExistence type="predicted"/>
<dbReference type="Gene3D" id="3.40.50.10140">
    <property type="entry name" value="Toll/interleukin-1 receptor homology (TIR) domain"/>
    <property type="match status" value="1"/>
</dbReference>
<dbReference type="InterPro" id="IPR001660">
    <property type="entry name" value="SAM"/>
</dbReference>
<evidence type="ECO:0000313" key="6">
    <source>
        <dbReference type="Proteomes" id="UP000663870"/>
    </source>
</evidence>
<feature type="domain" description="SAM" evidence="3">
    <location>
        <begin position="25"/>
        <end position="72"/>
    </location>
</feature>
<evidence type="ECO:0000313" key="5">
    <source>
        <dbReference type="EMBL" id="CAF0997374.1"/>
    </source>
</evidence>
<name>A0A814GJH7_9BILA</name>
<evidence type="ECO:0000256" key="1">
    <source>
        <dbReference type="SAM" id="MobiDB-lite"/>
    </source>
</evidence>
<comment type="caution">
    <text evidence="5">The sequence shown here is derived from an EMBL/GenBank/DDBJ whole genome shotgun (WGS) entry which is preliminary data.</text>
</comment>
<dbReference type="SUPFAM" id="SSF52200">
    <property type="entry name" value="Toll/Interleukin receptor TIR domain"/>
    <property type="match status" value="1"/>
</dbReference>
<reference evidence="5" key="1">
    <citation type="submission" date="2021-02" db="EMBL/GenBank/DDBJ databases">
        <authorList>
            <person name="Nowell W R."/>
        </authorList>
    </citation>
    <scope>NUCLEOTIDE SEQUENCE</scope>
</reference>
<sequence length="1374" mass="161854">MTSLYFDITHQRKSYQTLNLLMGSWTVDQVSQWLSKNGFGKYIRRFKDENIDGEALMKLTDNQIEYLLSVSNQDGSGKKPTLKTKRIFKAELEVWKTTFEYEKNKREKRADLSLSSKAKVPTDLKEVSKVTNIDTHQQQIIPSEPVPSIFASSSSTDTKNKIYKQDLAASSVDISKKLDKTTSDIKTCSTAYYIKSMDINLKFFKNELFCSSLKEYISNTYDVKCYISSDDQKKKNIATQIQLTGVQNSIENAYNDLQSLFETVNTKIFNNEVIDEKVIYWSKNLYCDSDITVIQKIFDKQKLFTVWRKTDILSGYYVVHYFTKTDVFSISENYINQIINNEILYIQDIIIPEFENIQKNFRKKIEQFITKKKQEQQRLETYTIIYCIYPGQTELKISFFGQNFLVKRAARQLKYLIDQNRLTTFTTEFTLTQRNYLLDNCVHQLENIEHEYKDDNVKIRIRENQLYVPHYLKIKIQQRINNLIDQQYPITFQYIGNDSILTNNEKLQLEEIAGQFKCQIDKIDLQTKKEIITLPKITNTSTSKSTPKLIIKQSKEFYYSLSISKKTLISNSTIELHLVNDLTAPKADITIVSMITNDIEDNSKLNDNNLHNKKDIDKNVKLFYSLPDWSKVNNDQNDTDFKNSIKTFISNSLRDISILSINKEIIITFSTDGWENYLNKKRLAEEIINEIKVQLETSKLSNFHWRILFIFNDKQIDLYNQFLQKILLLTMKINHYEQFFYPISSVTISLIASKDSNIVKCRQAINSYMRKSKFAMIEIHNAFNVEIWNQHLINIFYKYCLEKFVLPKISLTNRRLILIGSIFAVNKVKQKYEFIEEILRQKNLGSIAYAKKSSYRLTSTMQMFGNMADAFNIIISCSVNDKTFSQLLADRLIDEGYLVHVNRYNAPTAIIRQKFQKSDLILVLFSQNYTTDENCLADLKFAQTIKKKILPVFLTKNFLEQDWIQYITTQELYYELFGEEIRFELDENFDLKYDKLLIEILHHTKPGLVGHTYSVSQNVFNEDQQQQQKTSERQNSSLQLTTEQIEQRRKIYKEKVKELIERQKIPTYLLEEFIELAKIVIEDYKNGGFRYDENKSRDEEKTYELNDYTIVFLSSIERWIEKASNGSAILGNIPPFTLTGDFNDAIFPVIYKDKEAWWTKNEYPPLDHIIANDDRNYLSSIIGSWYNQREASHYFQKLIDRDVQLRENRKDKVPEVVQHIINENNRLDMKLFKAISYTDFTTEIKKGTTGWDITQDSLILKQYRVKQKNKITEKSKKKPTVWNRIIEQTVELIRNINENKITSDSNILQGKIGNELKTRKEIRTQNELDNPNNKRWKTKHRSPHRANFIQQQIQNIIEFEKFCNTSSRQSIKTN</sequence>
<dbReference type="PROSITE" id="PS50104">
    <property type="entry name" value="TIR"/>
    <property type="match status" value="1"/>
</dbReference>
<dbReference type="Proteomes" id="UP000663870">
    <property type="component" value="Unassembled WGS sequence"/>
</dbReference>